<dbReference type="InterPro" id="IPR012337">
    <property type="entry name" value="RNaseH-like_sf"/>
</dbReference>
<dbReference type="STRING" id="765257.A0A0C9ZHE4"/>
<reference evidence="1 2" key="1">
    <citation type="submission" date="2014-04" db="EMBL/GenBank/DDBJ databases">
        <authorList>
            <consortium name="DOE Joint Genome Institute"/>
            <person name="Kuo A."/>
            <person name="Kohler A."/>
            <person name="Costa M.D."/>
            <person name="Nagy L.G."/>
            <person name="Floudas D."/>
            <person name="Copeland A."/>
            <person name="Barry K.W."/>
            <person name="Cichocki N."/>
            <person name="Veneault-Fourrey C."/>
            <person name="LaButti K."/>
            <person name="Lindquist E.A."/>
            <person name="Lipzen A."/>
            <person name="Lundell T."/>
            <person name="Morin E."/>
            <person name="Murat C."/>
            <person name="Sun H."/>
            <person name="Tunlid A."/>
            <person name="Henrissat B."/>
            <person name="Grigoriev I.V."/>
            <person name="Hibbett D.S."/>
            <person name="Martin F."/>
            <person name="Nordberg H.P."/>
            <person name="Cantor M.N."/>
            <person name="Hua S.X."/>
        </authorList>
    </citation>
    <scope>NUCLEOTIDE SEQUENCE [LARGE SCALE GENOMIC DNA]</scope>
    <source>
        <strain evidence="1 2">441</strain>
    </source>
</reference>
<feature type="non-terminal residue" evidence="1">
    <location>
        <position position="98"/>
    </location>
</feature>
<dbReference type="OrthoDB" id="2639200at2759"/>
<name>A0A0C9ZHE4_9AGAM</name>
<dbReference type="SUPFAM" id="SSF53098">
    <property type="entry name" value="Ribonuclease H-like"/>
    <property type="match status" value="1"/>
</dbReference>
<dbReference type="Proteomes" id="UP000054018">
    <property type="component" value="Unassembled WGS sequence"/>
</dbReference>
<feature type="non-terminal residue" evidence="1">
    <location>
        <position position="1"/>
    </location>
</feature>
<proteinExistence type="predicted"/>
<dbReference type="HOGENOM" id="CLU_143229_0_0_1"/>
<reference evidence="2" key="2">
    <citation type="submission" date="2015-01" db="EMBL/GenBank/DDBJ databases">
        <title>Evolutionary Origins and Diversification of the Mycorrhizal Mutualists.</title>
        <authorList>
            <consortium name="DOE Joint Genome Institute"/>
            <consortium name="Mycorrhizal Genomics Consortium"/>
            <person name="Kohler A."/>
            <person name="Kuo A."/>
            <person name="Nagy L.G."/>
            <person name="Floudas D."/>
            <person name="Copeland A."/>
            <person name="Barry K.W."/>
            <person name="Cichocki N."/>
            <person name="Veneault-Fourrey C."/>
            <person name="LaButti K."/>
            <person name="Lindquist E.A."/>
            <person name="Lipzen A."/>
            <person name="Lundell T."/>
            <person name="Morin E."/>
            <person name="Murat C."/>
            <person name="Riley R."/>
            <person name="Ohm R."/>
            <person name="Sun H."/>
            <person name="Tunlid A."/>
            <person name="Henrissat B."/>
            <person name="Grigoriev I.V."/>
            <person name="Hibbett D.S."/>
            <person name="Martin F."/>
        </authorList>
    </citation>
    <scope>NUCLEOTIDE SEQUENCE [LARGE SCALE GENOMIC DNA]</scope>
    <source>
        <strain evidence="2">441</strain>
    </source>
</reference>
<organism evidence="1 2">
    <name type="scientific">Pisolithus microcarpus 441</name>
    <dbReference type="NCBI Taxonomy" id="765257"/>
    <lineage>
        <taxon>Eukaryota</taxon>
        <taxon>Fungi</taxon>
        <taxon>Dikarya</taxon>
        <taxon>Basidiomycota</taxon>
        <taxon>Agaricomycotina</taxon>
        <taxon>Agaricomycetes</taxon>
        <taxon>Agaricomycetidae</taxon>
        <taxon>Boletales</taxon>
        <taxon>Sclerodermatineae</taxon>
        <taxon>Pisolithaceae</taxon>
        <taxon>Pisolithus</taxon>
    </lineage>
</organism>
<protein>
    <submittedName>
        <fullName evidence="1">Uncharacterized protein</fullName>
    </submittedName>
</protein>
<keyword evidence="2" id="KW-1185">Reference proteome</keyword>
<sequence>DVRTCWDSVYFMINRLWILDQALDCYFQLPANRELQDYKMNDMDWQVLQDVEVVLEIPHAAQQSMSGESTPKLGGAVPAFETFMEEWKRLSNAVPHCA</sequence>
<dbReference type="AlphaFoldDB" id="A0A0C9ZHE4"/>
<evidence type="ECO:0000313" key="1">
    <source>
        <dbReference type="EMBL" id="KIK28681.1"/>
    </source>
</evidence>
<dbReference type="EMBL" id="KN833691">
    <property type="protein sequence ID" value="KIK28681.1"/>
    <property type="molecule type" value="Genomic_DNA"/>
</dbReference>
<gene>
    <name evidence="1" type="ORF">PISMIDRAFT_51629</name>
</gene>
<accession>A0A0C9ZHE4</accession>
<evidence type="ECO:0000313" key="2">
    <source>
        <dbReference type="Proteomes" id="UP000054018"/>
    </source>
</evidence>